<dbReference type="InterPro" id="IPR000792">
    <property type="entry name" value="Tscrpt_reg_LuxR_C"/>
</dbReference>
<evidence type="ECO:0000256" key="2">
    <source>
        <dbReference type="ARBA" id="ARBA00023125"/>
    </source>
</evidence>
<dbReference type="PROSITE" id="PS00622">
    <property type="entry name" value="HTH_LUXR_1"/>
    <property type="match status" value="1"/>
</dbReference>
<dbReference type="PRINTS" id="PR00038">
    <property type="entry name" value="HTHLUXR"/>
</dbReference>
<accession>A0ABW4Q8S9</accession>
<evidence type="ECO:0000259" key="4">
    <source>
        <dbReference type="PROSITE" id="PS50043"/>
    </source>
</evidence>
<name>A0ABW4Q8S9_9MICC</name>
<proteinExistence type="predicted"/>
<dbReference type="SUPFAM" id="SSF52540">
    <property type="entry name" value="P-loop containing nucleoside triphosphate hydrolases"/>
    <property type="match status" value="1"/>
</dbReference>
<comment type="caution">
    <text evidence="5">The sequence shown here is derived from an EMBL/GenBank/DDBJ whole genome shotgun (WGS) entry which is preliminary data.</text>
</comment>
<dbReference type="SMART" id="SM00421">
    <property type="entry name" value="HTH_LUXR"/>
    <property type="match status" value="1"/>
</dbReference>
<dbReference type="Pfam" id="PF13191">
    <property type="entry name" value="AAA_16"/>
    <property type="match status" value="1"/>
</dbReference>
<dbReference type="SUPFAM" id="SSF46894">
    <property type="entry name" value="C-terminal effector domain of the bipartite response regulators"/>
    <property type="match status" value="1"/>
</dbReference>
<dbReference type="PROSITE" id="PS50043">
    <property type="entry name" value="HTH_LUXR_2"/>
    <property type="match status" value="1"/>
</dbReference>
<dbReference type="EMBL" id="JBHUGA010000040">
    <property type="protein sequence ID" value="MFD1847143.1"/>
    <property type="molecule type" value="Genomic_DNA"/>
</dbReference>
<dbReference type="PANTHER" id="PTHR44688">
    <property type="entry name" value="DNA-BINDING TRANSCRIPTIONAL ACTIVATOR DEVR_DOSR"/>
    <property type="match status" value="1"/>
</dbReference>
<keyword evidence="2" id="KW-0238">DNA-binding</keyword>
<evidence type="ECO:0000256" key="1">
    <source>
        <dbReference type="ARBA" id="ARBA00023015"/>
    </source>
</evidence>
<organism evidence="5 6">
    <name type="scientific">Arthrobacter flavus</name>
    <dbReference type="NCBI Taxonomy" id="95172"/>
    <lineage>
        <taxon>Bacteria</taxon>
        <taxon>Bacillati</taxon>
        <taxon>Actinomycetota</taxon>
        <taxon>Actinomycetes</taxon>
        <taxon>Micrococcales</taxon>
        <taxon>Micrococcaceae</taxon>
        <taxon>Arthrobacter</taxon>
    </lineage>
</organism>
<dbReference type="PANTHER" id="PTHR44688:SF16">
    <property type="entry name" value="DNA-BINDING TRANSCRIPTIONAL ACTIVATOR DEVR_DOSR"/>
    <property type="match status" value="1"/>
</dbReference>
<feature type="domain" description="HTH luxR-type" evidence="4">
    <location>
        <begin position="825"/>
        <end position="890"/>
    </location>
</feature>
<evidence type="ECO:0000313" key="6">
    <source>
        <dbReference type="Proteomes" id="UP001597307"/>
    </source>
</evidence>
<dbReference type="InterPro" id="IPR036388">
    <property type="entry name" value="WH-like_DNA-bd_sf"/>
</dbReference>
<evidence type="ECO:0000256" key="3">
    <source>
        <dbReference type="ARBA" id="ARBA00023163"/>
    </source>
</evidence>
<keyword evidence="6" id="KW-1185">Reference proteome</keyword>
<dbReference type="Proteomes" id="UP001597307">
    <property type="component" value="Unassembled WGS sequence"/>
</dbReference>
<keyword evidence="3" id="KW-0804">Transcription</keyword>
<dbReference type="Pfam" id="PF00196">
    <property type="entry name" value="GerE"/>
    <property type="match status" value="1"/>
</dbReference>
<protein>
    <submittedName>
        <fullName evidence="5">LuxR C-terminal-related transcriptional regulator</fullName>
    </submittedName>
</protein>
<dbReference type="InterPro" id="IPR041664">
    <property type="entry name" value="AAA_16"/>
</dbReference>
<evidence type="ECO:0000313" key="5">
    <source>
        <dbReference type="EMBL" id="MFD1847143.1"/>
    </source>
</evidence>
<gene>
    <name evidence="5" type="ORF">ACFSFX_11095</name>
</gene>
<dbReference type="InterPro" id="IPR027417">
    <property type="entry name" value="P-loop_NTPase"/>
</dbReference>
<dbReference type="RefSeq" id="WP_343878923.1">
    <property type="nucleotide sequence ID" value="NZ_BAAAIJ010000032.1"/>
</dbReference>
<dbReference type="Gene3D" id="3.40.50.300">
    <property type="entry name" value="P-loop containing nucleotide triphosphate hydrolases"/>
    <property type="match status" value="1"/>
</dbReference>
<dbReference type="InterPro" id="IPR016032">
    <property type="entry name" value="Sig_transdc_resp-reg_C-effctor"/>
</dbReference>
<reference evidence="6" key="1">
    <citation type="journal article" date="2019" name="Int. J. Syst. Evol. Microbiol.">
        <title>The Global Catalogue of Microorganisms (GCM) 10K type strain sequencing project: providing services to taxonomists for standard genome sequencing and annotation.</title>
        <authorList>
            <consortium name="The Broad Institute Genomics Platform"/>
            <consortium name="The Broad Institute Genome Sequencing Center for Infectious Disease"/>
            <person name="Wu L."/>
            <person name="Ma J."/>
        </authorList>
    </citation>
    <scope>NUCLEOTIDE SEQUENCE [LARGE SCALE GENOMIC DNA]</scope>
    <source>
        <strain evidence="6">JCM 11496</strain>
    </source>
</reference>
<keyword evidence="1" id="KW-0805">Transcription regulation</keyword>
<dbReference type="Gene3D" id="1.10.10.10">
    <property type="entry name" value="Winged helix-like DNA-binding domain superfamily/Winged helix DNA-binding domain"/>
    <property type="match status" value="1"/>
</dbReference>
<sequence>MSIQAEHGGLIGREREVEEITAGIMNPALGGVLVCGPSGIGKTAVVDHVLDRLGSRTLPITVYADSTLRRVPYGALFPVIKGQYLSDVDSPLSVLRLIKSGLRTTAATDLRLPVLVVVRNAHHLDEDSGHLLGQLAVAREVRLLVVSDEPGDKPGELHELCRDGLIKRVDLAGLSRDQIARLCQQQLRGIVSAGTVALISDWSQGRPYLAKALVSHFVSAGALREINGVWLVTSVPESVGEVLIGRVKNFLDECNPAERQVVEAVASVGCMPIDSAGKMLNATALDGALQLNILAYSNHHGGAKSCITVAPKLYGQVIRRLMPPGRRVQIIRWLQESLVGQSELESFCASALTTLKVELGYPASDHELLEAARQANNGYDPGLAERLSAAVTSRQLAIAARVENARSLVGLADIEAAATEVCGLIESATDVQTLGAAAVTEAQIWLRGGGGPDGLLTIARRWATAEYRLSPQQFDHLGRGSAVLKNFALSLSGDYSAAISGLRQLVEEDAPETLAGGFARMLLGELLAITGHPSEAGEPVWRAVSETGPEGLMADHYRAITTRQGVLSVQIRDDAAVAQLLQWHERNAPTQVQYFGGEMTAIEGMMAVRRGQIRAGCELLADGIEVLRHSDPELVLPLALGTAAFACGLLGRLDKSTSYAHDFDALAYHGDLPQQLVSTAYVTAARSWPAVNSSDLSIVVDLADQARSLGLVHTEAEILEILFLLQHPVPRQRFRAVSDRIDGIGAEAARIMAEVTESSDPAQFTAASDRALESGLLLLGAECLSRAAVCNSRLGRWRAQHAVLQRLRGLGPTLGDVRTATISGDSMARVALTRREKEIAALAAQGAATTEIAHSLTVSPRTVEGHLYRVYLKLGISGREELMRGSITAGFAPE</sequence>